<sequence>MASLNPYGKVHEADQERLTARRKTKKRIAIIGISSIVLVVVVAAAVVGATQTKNSKEKGQVQSISSEIKSICSVTLYPDSCYNSLIPYVKSGNLKPQDILKMSVQVALNEISKTCQDFEENGGLFKNFNITDKMTLEAIQSCQELLSLAIDHLNNSLSLTDDNKSLSEIFYDLRTWLSSSGTYQQTCIDGFENASSGLSKFVVKNLKNSTEFTSNSLAMVTELESSMESITNLGGIGRRRRLMMRSFHDDEEAEPRWLDRKLVENNKNWKIKADVMVAKDGSGKYKTIKEALKNVPENSDKIFVIYVKKGIYFENVRIEKKMWNVMMIGDGKNATIVSAALNVVDGTPTFQTATFAVFGKGFVARDMGFVNTAGPAKHQAVALMSTADQSVFYRCKIDAFQDTLYAHSNRQFYRECDIYGTVDFIFGNSAVVFQNCNILPKKPMLGQQNTITAQGKIDPNQNTGISIQNCTIWPSANLTGVSTFLGRPWKNYSTTVFMQSMMGGGFIDPKGWLPWVGTTAPDTIFYVEYQNFGPGSLTKNRVNWKGLKLNLNAKQVGKFTVKSFLHGDKWISAAGAGFKSGL</sequence>
<proteinExistence type="predicted"/>
<accession>A0ACC0C0P6</accession>
<name>A0ACC0C0P6_CATRO</name>
<evidence type="ECO:0000313" key="1">
    <source>
        <dbReference type="EMBL" id="KAI5678328.1"/>
    </source>
</evidence>
<protein>
    <submittedName>
        <fullName evidence="1">Uncharacterized protein</fullName>
    </submittedName>
</protein>
<comment type="caution">
    <text evidence="1">The sequence shown here is derived from an EMBL/GenBank/DDBJ whole genome shotgun (WGS) entry which is preliminary data.</text>
</comment>
<keyword evidence="2" id="KW-1185">Reference proteome</keyword>
<dbReference type="EMBL" id="CM044702">
    <property type="protein sequence ID" value="KAI5678328.1"/>
    <property type="molecule type" value="Genomic_DNA"/>
</dbReference>
<organism evidence="1 2">
    <name type="scientific">Catharanthus roseus</name>
    <name type="common">Madagascar periwinkle</name>
    <name type="synonym">Vinca rosea</name>
    <dbReference type="NCBI Taxonomy" id="4058"/>
    <lineage>
        <taxon>Eukaryota</taxon>
        <taxon>Viridiplantae</taxon>
        <taxon>Streptophyta</taxon>
        <taxon>Embryophyta</taxon>
        <taxon>Tracheophyta</taxon>
        <taxon>Spermatophyta</taxon>
        <taxon>Magnoliopsida</taxon>
        <taxon>eudicotyledons</taxon>
        <taxon>Gunneridae</taxon>
        <taxon>Pentapetalae</taxon>
        <taxon>asterids</taxon>
        <taxon>lamiids</taxon>
        <taxon>Gentianales</taxon>
        <taxon>Apocynaceae</taxon>
        <taxon>Rauvolfioideae</taxon>
        <taxon>Vinceae</taxon>
        <taxon>Catharanthinae</taxon>
        <taxon>Catharanthus</taxon>
    </lineage>
</organism>
<evidence type="ECO:0000313" key="2">
    <source>
        <dbReference type="Proteomes" id="UP001060085"/>
    </source>
</evidence>
<reference evidence="2" key="1">
    <citation type="journal article" date="2023" name="Nat. Plants">
        <title>Single-cell RNA sequencing provides a high-resolution roadmap for understanding the multicellular compartmentation of specialized metabolism.</title>
        <authorList>
            <person name="Sun S."/>
            <person name="Shen X."/>
            <person name="Li Y."/>
            <person name="Li Y."/>
            <person name="Wang S."/>
            <person name="Li R."/>
            <person name="Zhang H."/>
            <person name="Shen G."/>
            <person name="Guo B."/>
            <person name="Wei J."/>
            <person name="Xu J."/>
            <person name="St-Pierre B."/>
            <person name="Chen S."/>
            <person name="Sun C."/>
        </authorList>
    </citation>
    <scope>NUCLEOTIDE SEQUENCE [LARGE SCALE GENOMIC DNA]</scope>
</reference>
<dbReference type="Proteomes" id="UP001060085">
    <property type="component" value="Linkage Group LG02"/>
</dbReference>
<gene>
    <name evidence="1" type="ORF">M9H77_09278</name>
</gene>